<accession>A0A1Y6CNU9</accession>
<sequence>MGLRIRTNVASLNAQRRLATSTQAIQESSGKLASGKRINKAADDAAGLAISSNLGADIRSLNQAKRNANDGISLVQTAEGSLMETTSMLTRLRELSIQSASDTIGNTEREFLDKEFVALKDEIDRIANATEFNGTRLLIGENDVSDEIANAEGTFPLEIQIGKDYYEESDAIDQSNQVNVIKIDLNNINAFTSGDGSLDIGASEEGTRVNTKEAAQSSIMKMDDALVRVSEYRSYLGSIQNRLQSTINNLGVQTENLSAANSRIEDTDFAAETARYTSQKILQQAGSSVLAQANAQPQIALGLVNSL</sequence>
<comment type="subcellular location">
    <subcellularLocation>
        <location evidence="3">Secreted</location>
    </subcellularLocation>
    <subcellularLocation>
        <location evidence="3">Bacterial flagellum</location>
    </subcellularLocation>
</comment>
<evidence type="ECO:0000256" key="3">
    <source>
        <dbReference type="RuleBase" id="RU362073"/>
    </source>
</evidence>
<dbReference type="InterPro" id="IPR001029">
    <property type="entry name" value="Flagellin_N"/>
</dbReference>
<keyword evidence="6" id="KW-0282">Flagellum</keyword>
<dbReference type="PRINTS" id="PR00207">
    <property type="entry name" value="FLAGELLIN"/>
</dbReference>
<dbReference type="OrthoDB" id="5290211at2"/>
<dbReference type="EMBL" id="FWZT01000033">
    <property type="protein sequence ID" value="SMF79057.1"/>
    <property type="molecule type" value="Genomic_DNA"/>
</dbReference>
<keyword evidence="7" id="KW-1185">Reference proteome</keyword>
<dbReference type="PANTHER" id="PTHR42792">
    <property type="entry name" value="FLAGELLIN"/>
    <property type="match status" value="1"/>
</dbReference>
<keyword evidence="6" id="KW-0969">Cilium</keyword>
<evidence type="ECO:0000259" key="5">
    <source>
        <dbReference type="Pfam" id="PF00700"/>
    </source>
</evidence>
<dbReference type="InterPro" id="IPR046358">
    <property type="entry name" value="Flagellin_C"/>
</dbReference>
<keyword evidence="3" id="KW-0964">Secreted</keyword>
<dbReference type="Gene3D" id="1.20.1330.10">
    <property type="entry name" value="f41 fragment of flagellin, N-terminal domain"/>
    <property type="match status" value="1"/>
</dbReference>
<dbReference type="Pfam" id="PF00669">
    <property type="entry name" value="Flagellin_N"/>
    <property type="match status" value="1"/>
</dbReference>
<evidence type="ECO:0000256" key="2">
    <source>
        <dbReference type="ARBA" id="ARBA00023143"/>
    </source>
</evidence>
<dbReference type="Gene3D" id="6.10.10.10">
    <property type="entry name" value="Flagellar export chaperone, C-terminal domain"/>
    <property type="match status" value="1"/>
</dbReference>
<dbReference type="Pfam" id="PF00700">
    <property type="entry name" value="Flagellin_C"/>
    <property type="match status" value="1"/>
</dbReference>
<evidence type="ECO:0000256" key="1">
    <source>
        <dbReference type="ARBA" id="ARBA00005709"/>
    </source>
</evidence>
<dbReference type="AlphaFoldDB" id="A0A1Y6CNU9"/>
<proteinExistence type="inferred from homology"/>
<keyword evidence="2 3" id="KW-0975">Bacterial flagellum</keyword>
<gene>
    <name evidence="6" type="ORF">SAMN06296036_13324</name>
</gene>
<dbReference type="InterPro" id="IPR042187">
    <property type="entry name" value="Flagellin_C_sub2"/>
</dbReference>
<dbReference type="GO" id="GO:0005576">
    <property type="term" value="C:extracellular region"/>
    <property type="evidence" value="ECO:0007669"/>
    <property type="project" value="UniProtKB-SubCell"/>
</dbReference>
<dbReference type="GO" id="GO:0005198">
    <property type="term" value="F:structural molecule activity"/>
    <property type="evidence" value="ECO:0007669"/>
    <property type="project" value="UniProtKB-UniRule"/>
</dbReference>
<dbReference type="PANTHER" id="PTHR42792:SF2">
    <property type="entry name" value="FLAGELLIN"/>
    <property type="match status" value="1"/>
</dbReference>
<dbReference type="InterPro" id="IPR001492">
    <property type="entry name" value="Flagellin"/>
</dbReference>
<dbReference type="GO" id="GO:0009288">
    <property type="term" value="C:bacterial-type flagellum"/>
    <property type="evidence" value="ECO:0007669"/>
    <property type="project" value="UniProtKB-SubCell"/>
</dbReference>
<feature type="domain" description="Flagellin N-terminal" evidence="4">
    <location>
        <begin position="5"/>
        <end position="142"/>
    </location>
</feature>
<dbReference type="Proteomes" id="UP000192907">
    <property type="component" value="Unassembled WGS sequence"/>
</dbReference>
<feature type="domain" description="Flagellin C-terminal" evidence="5">
    <location>
        <begin position="221"/>
        <end position="301"/>
    </location>
</feature>
<keyword evidence="6" id="KW-0966">Cell projection</keyword>
<dbReference type="RefSeq" id="WP_132325530.1">
    <property type="nucleotide sequence ID" value="NZ_FWZT01000033.1"/>
</dbReference>
<evidence type="ECO:0000313" key="7">
    <source>
        <dbReference type="Proteomes" id="UP000192907"/>
    </source>
</evidence>
<name>A0A1Y6CNU9_9BACT</name>
<evidence type="ECO:0000259" key="4">
    <source>
        <dbReference type="Pfam" id="PF00669"/>
    </source>
</evidence>
<comment type="function">
    <text evidence="3">Flagellin is the subunit protein which polymerizes to form the filaments of bacterial flagella.</text>
</comment>
<dbReference type="STRING" id="1513793.SAMN06296036_13324"/>
<evidence type="ECO:0000313" key="6">
    <source>
        <dbReference type="EMBL" id="SMF79057.1"/>
    </source>
</evidence>
<reference evidence="7" key="1">
    <citation type="submission" date="2017-04" db="EMBL/GenBank/DDBJ databases">
        <authorList>
            <person name="Varghese N."/>
            <person name="Submissions S."/>
        </authorList>
    </citation>
    <scope>NUCLEOTIDE SEQUENCE [LARGE SCALE GENOMIC DNA]</scope>
    <source>
        <strain evidence="7">RKEM611</strain>
    </source>
</reference>
<organism evidence="6 7">
    <name type="scientific">Pseudobacteriovorax antillogorgiicola</name>
    <dbReference type="NCBI Taxonomy" id="1513793"/>
    <lineage>
        <taxon>Bacteria</taxon>
        <taxon>Pseudomonadati</taxon>
        <taxon>Bdellovibrionota</taxon>
        <taxon>Oligoflexia</taxon>
        <taxon>Oligoflexales</taxon>
        <taxon>Pseudobacteriovoracaceae</taxon>
        <taxon>Pseudobacteriovorax</taxon>
    </lineage>
</organism>
<protein>
    <recommendedName>
        <fullName evidence="3">Flagellin</fullName>
    </recommendedName>
</protein>
<comment type="similarity">
    <text evidence="1 3">Belongs to the bacterial flagellin family.</text>
</comment>
<dbReference type="SUPFAM" id="SSF64518">
    <property type="entry name" value="Phase 1 flagellin"/>
    <property type="match status" value="1"/>
</dbReference>